<dbReference type="SUPFAM" id="SSF53335">
    <property type="entry name" value="S-adenosyl-L-methionine-dependent methyltransferases"/>
    <property type="match status" value="1"/>
</dbReference>
<gene>
    <name evidence="4" type="ORF">EL26_23195</name>
</gene>
<evidence type="ECO:0000313" key="4">
    <source>
        <dbReference type="EMBL" id="KEO80990.1"/>
    </source>
</evidence>
<dbReference type="PANTHER" id="PTHR43861:SF1">
    <property type="entry name" value="TRANS-ACONITATE 2-METHYLTRANSFERASE"/>
    <property type="match status" value="1"/>
</dbReference>
<reference evidence="4 5" key="1">
    <citation type="journal article" date="2013" name="Int. J. Syst. Evol. Microbiol.">
        <title>Tumebacillus flagellatus sp. nov., an alpha-amylase/pullulanase-producing bacterium isolated from cassava wastewater.</title>
        <authorList>
            <person name="Wang Q."/>
            <person name="Xie N."/>
            <person name="Qin Y."/>
            <person name="Shen N."/>
            <person name="Zhu J."/>
            <person name="Mi H."/>
            <person name="Huang R."/>
        </authorList>
    </citation>
    <scope>NUCLEOTIDE SEQUENCE [LARGE SCALE GENOMIC DNA]</scope>
    <source>
        <strain evidence="4 5">GST4</strain>
    </source>
</reference>
<evidence type="ECO:0000256" key="2">
    <source>
        <dbReference type="ARBA" id="ARBA00022679"/>
    </source>
</evidence>
<comment type="caution">
    <text evidence="4">The sequence shown here is derived from an EMBL/GenBank/DDBJ whole genome shotgun (WGS) entry which is preliminary data.</text>
</comment>
<protein>
    <submittedName>
        <fullName evidence="4">Methyltransferase</fullName>
    </submittedName>
</protein>
<dbReference type="Pfam" id="PF13649">
    <property type="entry name" value="Methyltransf_25"/>
    <property type="match status" value="1"/>
</dbReference>
<dbReference type="InterPro" id="IPR041698">
    <property type="entry name" value="Methyltransf_25"/>
</dbReference>
<dbReference type="RefSeq" id="WP_038094421.1">
    <property type="nucleotide sequence ID" value="NZ_JMIR01000051.1"/>
</dbReference>
<evidence type="ECO:0000259" key="3">
    <source>
        <dbReference type="Pfam" id="PF13649"/>
    </source>
</evidence>
<name>A0A074LK63_9BACL</name>
<feature type="domain" description="Methyltransferase" evidence="3">
    <location>
        <begin position="49"/>
        <end position="150"/>
    </location>
</feature>
<keyword evidence="2 4" id="KW-0808">Transferase</keyword>
<dbReference type="eggNOG" id="COG0500">
    <property type="taxonomic scope" value="Bacteria"/>
</dbReference>
<dbReference type="InterPro" id="IPR029063">
    <property type="entry name" value="SAM-dependent_MTases_sf"/>
</dbReference>
<dbReference type="OrthoDB" id="9791837at2"/>
<organism evidence="4 5">
    <name type="scientific">Tumebacillus flagellatus</name>
    <dbReference type="NCBI Taxonomy" id="1157490"/>
    <lineage>
        <taxon>Bacteria</taxon>
        <taxon>Bacillati</taxon>
        <taxon>Bacillota</taxon>
        <taxon>Bacilli</taxon>
        <taxon>Bacillales</taxon>
        <taxon>Alicyclobacillaceae</taxon>
        <taxon>Tumebacillus</taxon>
    </lineage>
</organism>
<accession>A0A074LK63</accession>
<dbReference type="Proteomes" id="UP000027931">
    <property type="component" value="Unassembled WGS sequence"/>
</dbReference>
<dbReference type="Gene3D" id="3.40.50.150">
    <property type="entry name" value="Vaccinia Virus protein VP39"/>
    <property type="match status" value="1"/>
</dbReference>
<dbReference type="CDD" id="cd02440">
    <property type="entry name" value="AdoMet_MTases"/>
    <property type="match status" value="1"/>
</dbReference>
<dbReference type="STRING" id="1157490.EL26_23195"/>
<keyword evidence="5" id="KW-1185">Reference proteome</keyword>
<dbReference type="AlphaFoldDB" id="A0A074LK63"/>
<proteinExistence type="predicted"/>
<sequence length="253" mass="28420">MVYQGSEFYEDPKIFAEYWKRRVRKESANAVLEGPVFTELVGDVRGLRVLDLGCGDASCGVELLARGAASYVGVDGSAKMVEKARELLRESGLYQEEAPAGRIEVVHQDIRNLEFAPGQFDLVVSRLALHYLEDLAAVLHRVRELLAPGGRLVFSVEHPAILSCSASLEESARRGSWIVDDYFLSGPRQQPWLGGEVVKYHRTIEEYFALVQAAGFTVESLRESKPVRERFDSEGEYLRRARIPLFLFLAGRK</sequence>
<evidence type="ECO:0000256" key="1">
    <source>
        <dbReference type="ARBA" id="ARBA00022603"/>
    </source>
</evidence>
<dbReference type="GO" id="GO:0008168">
    <property type="term" value="F:methyltransferase activity"/>
    <property type="evidence" value="ECO:0007669"/>
    <property type="project" value="UniProtKB-KW"/>
</dbReference>
<dbReference type="EMBL" id="JMIR01000051">
    <property type="protein sequence ID" value="KEO80990.1"/>
    <property type="molecule type" value="Genomic_DNA"/>
</dbReference>
<keyword evidence="1 4" id="KW-0489">Methyltransferase</keyword>
<dbReference type="PANTHER" id="PTHR43861">
    <property type="entry name" value="TRANS-ACONITATE 2-METHYLTRANSFERASE-RELATED"/>
    <property type="match status" value="1"/>
</dbReference>
<dbReference type="GO" id="GO:0032259">
    <property type="term" value="P:methylation"/>
    <property type="evidence" value="ECO:0007669"/>
    <property type="project" value="UniProtKB-KW"/>
</dbReference>
<evidence type="ECO:0000313" key="5">
    <source>
        <dbReference type="Proteomes" id="UP000027931"/>
    </source>
</evidence>